<dbReference type="eggNOG" id="ENOG502ZX4F">
    <property type="taxonomic scope" value="Bacteria"/>
</dbReference>
<gene>
    <name evidence="1" type="ORF">KILIM_108_00070</name>
</gene>
<dbReference type="RefSeq" id="WP_006594705.1">
    <property type="nucleotide sequence ID" value="NZ_BAHD01000108.1"/>
</dbReference>
<proteinExistence type="predicted"/>
<sequence>MTATEEESALPAWDEIKNSADYRTLVIGNGASINIWPDFSYSSLFDQATLGAAAADLFDRLDTKNFEFVLGRLVEAREFLEAVERDAAWTEPLYEGVRAALFEAVRSVHVPYERLRDSVKADYAAAMNDCSSVYVLNYDLVAYWSHMARVAETRMVDFMFDGEHFNPADTDVWSGYTEVFYPHGGLHLWQDVRTGIAGKYRYGSGNILVQAEDGLSASGTRAPLLVSGGSATEKMSLIQQSALLSFAFQRLVTNTTPTVILGASLQETDSHIARAIAANMAGSHVAIGVHVGALDVDGLHAECERYRVALRVGKGDRVKRDDIHFFDSSTHPLGAQAMCCG</sequence>
<dbReference type="AlphaFoldDB" id="K6VPN0"/>
<keyword evidence="2" id="KW-1185">Reference proteome</keyword>
<evidence type="ECO:0000313" key="1">
    <source>
        <dbReference type="EMBL" id="GAB98173.1"/>
    </source>
</evidence>
<dbReference type="InterPro" id="IPR032581">
    <property type="entry name" value="DUF4917"/>
</dbReference>
<evidence type="ECO:0000313" key="2">
    <source>
        <dbReference type="Proteomes" id="UP000008366"/>
    </source>
</evidence>
<dbReference type="EMBL" id="BAHD01000108">
    <property type="protein sequence ID" value="GAB98173.1"/>
    <property type="molecule type" value="Genomic_DNA"/>
</dbReference>
<accession>K6VPN0</accession>
<dbReference type="OrthoDB" id="828244at2"/>
<organism evidence="1 2">
    <name type="scientific">Kineosphaera limosa NBRC 100340</name>
    <dbReference type="NCBI Taxonomy" id="1184609"/>
    <lineage>
        <taxon>Bacteria</taxon>
        <taxon>Bacillati</taxon>
        <taxon>Actinomycetota</taxon>
        <taxon>Actinomycetes</taxon>
        <taxon>Micrococcales</taxon>
        <taxon>Dermatophilaceae</taxon>
        <taxon>Kineosphaera</taxon>
    </lineage>
</organism>
<protein>
    <recommendedName>
        <fullName evidence="3">DUF4917 domain-containing protein</fullName>
    </recommendedName>
</protein>
<evidence type="ECO:0008006" key="3">
    <source>
        <dbReference type="Google" id="ProtNLM"/>
    </source>
</evidence>
<name>K6VPN0_9MICO</name>
<dbReference type="Proteomes" id="UP000008366">
    <property type="component" value="Unassembled WGS sequence"/>
</dbReference>
<comment type="caution">
    <text evidence="1">The sequence shown here is derived from an EMBL/GenBank/DDBJ whole genome shotgun (WGS) entry which is preliminary data.</text>
</comment>
<dbReference type="Pfam" id="PF16263">
    <property type="entry name" value="DUF4917"/>
    <property type="match status" value="1"/>
</dbReference>
<reference evidence="1 2" key="1">
    <citation type="submission" date="2012-08" db="EMBL/GenBank/DDBJ databases">
        <title>Whole genome shotgun sequence of Kineosphaera limosa NBRC 100340.</title>
        <authorList>
            <person name="Yoshida I."/>
            <person name="Isaki S."/>
            <person name="Hosoyama A."/>
            <person name="Tsuchikane K."/>
            <person name="Katsumata H."/>
            <person name="Ando Y."/>
            <person name="Ohji S."/>
            <person name="Hamada M."/>
            <person name="Tamura T."/>
            <person name="Yamazoe A."/>
            <person name="Yamazaki S."/>
            <person name="Fujita N."/>
        </authorList>
    </citation>
    <scope>NUCLEOTIDE SEQUENCE [LARGE SCALE GENOMIC DNA]</scope>
    <source>
        <strain evidence="1 2">NBRC 100340</strain>
    </source>
</reference>
<dbReference type="STRING" id="1184609.KILIM_108_00070"/>